<dbReference type="OrthoDB" id="3381976at2"/>
<dbReference type="HOGENOM" id="CLU_122305_0_0_11"/>
<evidence type="ECO:0000313" key="5">
    <source>
        <dbReference type="Proteomes" id="UP000000851"/>
    </source>
</evidence>
<evidence type="ECO:0000256" key="2">
    <source>
        <dbReference type="ARBA" id="ARBA00023315"/>
    </source>
</evidence>
<dbReference type="Gene3D" id="3.40.630.30">
    <property type="match status" value="1"/>
</dbReference>
<dbReference type="InterPro" id="IPR050832">
    <property type="entry name" value="Bact_Acetyltransf"/>
</dbReference>
<dbReference type="PROSITE" id="PS51186">
    <property type="entry name" value="GNAT"/>
    <property type="match status" value="1"/>
</dbReference>
<evidence type="ECO:0000259" key="3">
    <source>
        <dbReference type="PROSITE" id="PS51186"/>
    </source>
</evidence>
<evidence type="ECO:0000313" key="4">
    <source>
        <dbReference type="EMBL" id="ACU75884.1"/>
    </source>
</evidence>
<gene>
    <name evidence="4" type="ordered locus">Caci_7054</name>
</gene>
<sequence>MTTKPTRHVRLDPMTPDEYRPWSTKVASAYALAQVGEGHWAIETAQQQGWDVVQDLLPAGPASPGQHLWTARDADTERQVGALWVAIRAAGFSTEAFVYDIHVEDEFQGEGYGRAIMEAAAAASRALGAVHVALNVHGSNETAYRLYRSLGYEVTNRHMRLGL</sequence>
<dbReference type="eggNOG" id="COG0456">
    <property type="taxonomic scope" value="Bacteria"/>
</dbReference>
<feature type="domain" description="N-acetyltransferase" evidence="3">
    <location>
        <begin position="17"/>
        <end position="163"/>
    </location>
</feature>
<proteinExistence type="predicted"/>
<keyword evidence="2" id="KW-0012">Acyltransferase</keyword>
<dbReference type="InParanoid" id="C7Q5B5"/>
<dbReference type="PANTHER" id="PTHR43877">
    <property type="entry name" value="AMINOALKYLPHOSPHONATE N-ACETYLTRANSFERASE-RELATED-RELATED"/>
    <property type="match status" value="1"/>
</dbReference>
<accession>C7Q5B5</accession>
<protein>
    <submittedName>
        <fullName evidence="4">GCN5-related N-acetyltransferase</fullName>
    </submittedName>
</protein>
<dbReference type="RefSeq" id="WP_015795612.1">
    <property type="nucleotide sequence ID" value="NC_013131.1"/>
</dbReference>
<dbReference type="GO" id="GO:0016747">
    <property type="term" value="F:acyltransferase activity, transferring groups other than amino-acyl groups"/>
    <property type="evidence" value="ECO:0007669"/>
    <property type="project" value="InterPro"/>
</dbReference>
<dbReference type="InterPro" id="IPR000182">
    <property type="entry name" value="GNAT_dom"/>
</dbReference>
<dbReference type="Proteomes" id="UP000000851">
    <property type="component" value="Chromosome"/>
</dbReference>
<dbReference type="Pfam" id="PF13508">
    <property type="entry name" value="Acetyltransf_7"/>
    <property type="match status" value="1"/>
</dbReference>
<name>C7Q5B5_CATAD</name>
<dbReference type="AlphaFoldDB" id="C7Q5B5"/>
<dbReference type="SUPFAM" id="SSF55729">
    <property type="entry name" value="Acyl-CoA N-acyltransferases (Nat)"/>
    <property type="match status" value="1"/>
</dbReference>
<dbReference type="STRING" id="479433.Caci_7054"/>
<keyword evidence="1 4" id="KW-0808">Transferase</keyword>
<reference evidence="4 5" key="1">
    <citation type="journal article" date="2009" name="Stand. Genomic Sci.">
        <title>Complete genome sequence of Catenulispora acidiphila type strain (ID 139908).</title>
        <authorList>
            <person name="Copeland A."/>
            <person name="Lapidus A."/>
            <person name="Glavina Del Rio T."/>
            <person name="Nolan M."/>
            <person name="Lucas S."/>
            <person name="Chen F."/>
            <person name="Tice H."/>
            <person name="Cheng J.F."/>
            <person name="Bruce D."/>
            <person name="Goodwin L."/>
            <person name="Pitluck S."/>
            <person name="Mikhailova N."/>
            <person name="Pati A."/>
            <person name="Ivanova N."/>
            <person name="Mavromatis K."/>
            <person name="Chen A."/>
            <person name="Palaniappan K."/>
            <person name="Chain P."/>
            <person name="Land M."/>
            <person name="Hauser L."/>
            <person name="Chang Y.J."/>
            <person name="Jeffries C.D."/>
            <person name="Chertkov O."/>
            <person name="Brettin T."/>
            <person name="Detter J.C."/>
            <person name="Han C."/>
            <person name="Ali Z."/>
            <person name="Tindall B.J."/>
            <person name="Goker M."/>
            <person name="Bristow J."/>
            <person name="Eisen J.A."/>
            <person name="Markowitz V."/>
            <person name="Hugenholtz P."/>
            <person name="Kyrpides N.C."/>
            <person name="Klenk H.P."/>
        </authorList>
    </citation>
    <scope>NUCLEOTIDE SEQUENCE [LARGE SCALE GENOMIC DNA]</scope>
    <source>
        <strain evidence="5">DSM 44928 / JCM 14897 / NBRC 102108 / NRRL B-24433 / ID139908</strain>
    </source>
</reference>
<dbReference type="EMBL" id="CP001700">
    <property type="protein sequence ID" value="ACU75884.1"/>
    <property type="molecule type" value="Genomic_DNA"/>
</dbReference>
<evidence type="ECO:0000256" key="1">
    <source>
        <dbReference type="ARBA" id="ARBA00022679"/>
    </source>
</evidence>
<keyword evidence="5" id="KW-1185">Reference proteome</keyword>
<organism evidence="4 5">
    <name type="scientific">Catenulispora acidiphila (strain DSM 44928 / JCM 14897 / NBRC 102108 / NRRL B-24433 / ID139908)</name>
    <dbReference type="NCBI Taxonomy" id="479433"/>
    <lineage>
        <taxon>Bacteria</taxon>
        <taxon>Bacillati</taxon>
        <taxon>Actinomycetota</taxon>
        <taxon>Actinomycetes</taxon>
        <taxon>Catenulisporales</taxon>
        <taxon>Catenulisporaceae</taxon>
        <taxon>Catenulispora</taxon>
    </lineage>
</organism>
<dbReference type="KEGG" id="cai:Caci_7054"/>
<dbReference type="InterPro" id="IPR016181">
    <property type="entry name" value="Acyl_CoA_acyltransferase"/>
</dbReference>